<reference evidence="2" key="1">
    <citation type="submission" date="2022-03" db="EMBL/GenBank/DDBJ databases">
        <title>Draft genome sequence of Aduncisulcus paluster, a free-living microaerophilic Fornicata.</title>
        <authorList>
            <person name="Yuyama I."/>
            <person name="Kume K."/>
            <person name="Tamura T."/>
            <person name="Inagaki Y."/>
            <person name="Hashimoto T."/>
        </authorList>
    </citation>
    <scope>NUCLEOTIDE SEQUENCE</scope>
    <source>
        <strain evidence="2">NY0171</strain>
    </source>
</reference>
<dbReference type="EMBL" id="BQXS01010009">
    <property type="protein sequence ID" value="GKT32572.1"/>
    <property type="molecule type" value="Genomic_DNA"/>
</dbReference>
<comment type="caution">
    <text evidence="2">The sequence shown here is derived from an EMBL/GenBank/DDBJ whole genome shotgun (WGS) entry which is preliminary data.</text>
</comment>
<feature type="compositionally biased region" description="Acidic residues" evidence="1">
    <location>
        <begin position="417"/>
        <end position="448"/>
    </location>
</feature>
<evidence type="ECO:0000256" key="1">
    <source>
        <dbReference type="SAM" id="MobiDB-lite"/>
    </source>
</evidence>
<dbReference type="Proteomes" id="UP001057375">
    <property type="component" value="Unassembled WGS sequence"/>
</dbReference>
<feature type="region of interest" description="Disordered" evidence="1">
    <location>
        <begin position="218"/>
        <end position="291"/>
    </location>
</feature>
<accession>A0ABQ5KJ74</accession>
<keyword evidence="3" id="KW-1185">Reference proteome</keyword>
<gene>
    <name evidence="2" type="ORF">ADUPG1_006696</name>
</gene>
<name>A0ABQ5KJ74_9EUKA</name>
<feature type="compositionally biased region" description="Basic and acidic residues" evidence="1">
    <location>
        <begin position="234"/>
        <end position="243"/>
    </location>
</feature>
<organism evidence="2 3">
    <name type="scientific">Aduncisulcus paluster</name>
    <dbReference type="NCBI Taxonomy" id="2918883"/>
    <lineage>
        <taxon>Eukaryota</taxon>
        <taxon>Metamonada</taxon>
        <taxon>Carpediemonas-like organisms</taxon>
        <taxon>Aduncisulcus</taxon>
    </lineage>
</organism>
<protein>
    <submittedName>
        <fullName evidence="2">Uncharacterized protein</fullName>
    </submittedName>
</protein>
<evidence type="ECO:0000313" key="3">
    <source>
        <dbReference type="Proteomes" id="UP001057375"/>
    </source>
</evidence>
<feature type="region of interest" description="Disordered" evidence="1">
    <location>
        <begin position="407"/>
        <end position="448"/>
    </location>
</feature>
<sequence>MLAPYFKEHVVREIITLKSYKEKPEKEAFFHGSDILKNLPWKKVFIDVLVKCEGEYPDTTKIESISDNDVIDILSEMSFGVEPYLDALSTFAGSPKDFEEILTEETTSSLEVLLEMSSNLFKITMEDVNDVIEFESPSSIFDAPSSGSNSRELSCTPIQIGEIREKLRKITSQPFYQWELTSIPSAERLTTETGAETHGSGAIYGQSHAFLVPPLDTETESHMEKTYSAKQGRSCRDVEHSAKEEEEEVSCDSKESESPHFSSLSSPYAPSKPRDTVSCVPRSFDATSDGKRRVSSKEGFDITICGREYSIVPSSSLDSESPTGSIYEYLLLMREKMCRLCDPSSDVTDAERDRVVDLMYDAYSNDYCFLLSALLSDPKSSKIIQEFIVGAHVKQHCHYDDYEQWRGEQPGAGDIGKDEDDQFSDIITDSEDEQEDSNVSFDDDSSYD</sequence>
<evidence type="ECO:0000313" key="2">
    <source>
        <dbReference type="EMBL" id="GKT32572.1"/>
    </source>
</evidence>
<proteinExistence type="predicted"/>